<feature type="compositionally biased region" description="Gly residues" evidence="1">
    <location>
        <begin position="101"/>
        <end position="111"/>
    </location>
</feature>
<feature type="non-terminal residue" evidence="2">
    <location>
        <position position="111"/>
    </location>
</feature>
<gene>
    <name evidence="2" type="ORF">C1S79_27085</name>
</gene>
<dbReference type="EMBL" id="POTM01000064">
    <property type="protein sequence ID" value="TLH59754.1"/>
    <property type="molecule type" value="Genomic_DNA"/>
</dbReference>
<organism evidence="2 3">
    <name type="scientific">Mycolicibacterium phocaicum</name>
    <dbReference type="NCBI Taxonomy" id="319706"/>
    <lineage>
        <taxon>Bacteria</taxon>
        <taxon>Bacillati</taxon>
        <taxon>Actinomycetota</taxon>
        <taxon>Actinomycetes</taxon>
        <taxon>Mycobacteriales</taxon>
        <taxon>Mycobacteriaceae</taxon>
        <taxon>Mycolicibacterium</taxon>
    </lineage>
</organism>
<dbReference type="Proteomes" id="UP000309984">
    <property type="component" value="Unassembled WGS sequence"/>
</dbReference>
<protein>
    <submittedName>
        <fullName evidence="2">Uncharacterized protein</fullName>
    </submittedName>
</protein>
<accession>A0AA94UB76</accession>
<keyword evidence="3" id="KW-1185">Reference proteome</keyword>
<evidence type="ECO:0000313" key="3">
    <source>
        <dbReference type="Proteomes" id="UP000309984"/>
    </source>
</evidence>
<proteinExistence type="predicted"/>
<name>A0AA94UB76_9MYCO</name>
<reference evidence="2 3" key="1">
    <citation type="submission" date="2018-01" db="EMBL/GenBank/DDBJ databases">
        <title>Comparative genomics of Mycobacterium mucogenicum and Mycobacterium neoaurum clade members emphasizing tRNA and non-coding RNA.</title>
        <authorList>
            <person name="Behra P.R.K."/>
            <person name="Pettersson B.M.F."/>
            <person name="Das S."/>
            <person name="Dasgupta S."/>
            <person name="Kirsebom L.A."/>
        </authorList>
    </citation>
    <scope>NUCLEOTIDE SEQUENCE [LARGE SCALE GENOMIC DNA]</scope>
    <source>
        <strain evidence="2 3">DSM 45104</strain>
    </source>
</reference>
<feature type="compositionally biased region" description="Basic and acidic residues" evidence="1">
    <location>
        <begin position="38"/>
        <end position="64"/>
    </location>
</feature>
<comment type="caution">
    <text evidence="2">The sequence shown here is derived from an EMBL/GenBank/DDBJ whole genome shotgun (WGS) entry which is preliminary data.</text>
</comment>
<dbReference type="AlphaFoldDB" id="A0AA94UB76"/>
<sequence>MRLGSSVLRTGLGRQVGGRAAGVDGPQSPGLLAVGDATHVHRDRGGGRGDRDGRTDRQPGGDRRHDRRHRCRDGRDDRGNRWDCRRDDRSGRQGANDARGFDGGGGAGRGS</sequence>
<feature type="region of interest" description="Disordered" evidence="1">
    <location>
        <begin position="1"/>
        <end position="111"/>
    </location>
</feature>
<feature type="compositionally biased region" description="Basic and acidic residues" evidence="1">
    <location>
        <begin position="73"/>
        <end position="91"/>
    </location>
</feature>
<evidence type="ECO:0000256" key="1">
    <source>
        <dbReference type="SAM" id="MobiDB-lite"/>
    </source>
</evidence>
<evidence type="ECO:0000313" key="2">
    <source>
        <dbReference type="EMBL" id="TLH59754.1"/>
    </source>
</evidence>